<evidence type="ECO:0000256" key="7">
    <source>
        <dbReference type="ARBA" id="ARBA00023163"/>
    </source>
</evidence>
<name>A0ABR3K0Z1_9AGAR</name>
<protein>
    <recommendedName>
        <fullName evidence="3 9">Chromatin modification-related protein EAF6</fullName>
    </recommendedName>
</protein>
<comment type="caution">
    <text evidence="11">The sequence shown here is derived from an EMBL/GenBank/DDBJ whole genome shotgun (WGS) entry which is preliminary data.</text>
</comment>
<evidence type="ECO:0000256" key="3">
    <source>
        <dbReference type="ARBA" id="ARBA00018504"/>
    </source>
</evidence>
<dbReference type="PANTHER" id="PTHR13476">
    <property type="entry name" value="CHROMATIN MODIFICATION-RELATED PROTEIN MEAF6"/>
    <property type="match status" value="1"/>
</dbReference>
<keyword evidence="7 9" id="KW-0804">Transcription</keyword>
<evidence type="ECO:0000313" key="12">
    <source>
        <dbReference type="Proteomes" id="UP001556367"/>
    </source>
</evidence>
<evidence type="ECO:0000256" key="4">
    <source>
        <dbReference type="ARBA" id="ARBA00022853"/>
    </source>
</evidence>
<feature type="region of interest" description="Disordered" evidence="10">
    <location>
        <begin position="127"/>
        <end position="190"/>
    </location>
</feature>
<comment type="function">
    <text evidence="9">Component of the NuA4 histone acetyltransferase complex which is involved in transcriptional activation of selected genes principally by acetylation of nucleosomal histone H4 and H2A. The NuA4 complex is also involved in DNA repair.</text>
</comment>
<proteinExistence type="inferred from homology"/>
<dbReference type="EMBL" id="JASNQZ010000001">
    <property type="protein sequence ID" value="KAL0961537.1"/>
    <property type="molecule type" value="Genomic_DNA"/>
</dbReference>
<reference evidence="12" key="1">
    <citation type="submission" date="2024-06" db="EMBL/GenBank/DDBJ databases">
        <title>Multi-omics analyses provide insights into the biosynthesis of the anticancer antibiotic pleurotin in Hohenbuehelia grisea.</title>
        <authorList>
            <person name="Weaver J.A."/>
            <person name="Alberti F."/>
        </authorList>
    </citation>
    <scope>NUCLEOTIDE SEQUENCE [LARGE SCALE GENOMIC DNA]</scope>
    <source>
        <strain evidence="12">T-177</strain>
    </source>
</reference>
<keyword evidence="8 9" id="KW-0539">Nucleus</keyword>
<comment type="subunit">
    <text evidence="9">Component of the NuA4 histone acetyltransferase complex.</text>
</comment>
<keyword evidence="5 9" id="KW-0805">Transcription regulation</keyword>
<evidence type="ECO:0000256" key="9">
    <source>
        <dbReference type="RuleBase" id="RU368022"/>
    </source>
</evidence>
<evidence type="ECO:0000256" key="5">
    <source>
        <dbReference type="ARBA" id="ARBA00023015"/>
    </source>
</evidence>
<keyword evidence="9" id="KW-0234">DNA repair</keyword>
<dbReference type="Pfam" id="PF09340">
    <property type="entry name" value="NuA4"/>
    <property type="match status" value="1"/>
</dbReference>
<evidence type="ECO:0000256" key="8">
    <source>
        <dbReference type="ARBA" id="ARBA00023242"/>
    </source>
</evidence>
<keyword evidence="4 9" id="KW-0156">Chromatin regulator</keyword>
<keyword evidence="9" id="KW-0227">DNA damage</keyword>
<evidence type="ECO:0000256" key="6">
    <source>
        <dbReference type="ARBA" id="ARBA00023054"/>
    </source>
</evidence>
<keyword evidence="6" id="KW-0175">Coiled coil</keyword>
<accession>A0ABR3K0Z1</accession>
<sequence length="190" mass="21303">MATETTATPTPDDRARYEILRKELIQSLNSKRAVDKKLAQIELDIYNLEAKYLTETAAHSGGNIIQGFDGYLKTQNVTRRKAEVHDQDRLFSSSSLSYQKSLQLMGDGEETAMMPEEFVKQTTPGLTTVVVPPAPRAQDISAAQAKKNRDKEYQRRKRANARSTGTLSDEEPVSTSSRRPNKRARLADDD</sequence>
<evidence type="ECO:0000256" key="2">
    <source>
        <dbReference type="ARBA" id="ARBA00010916"/>
    </source>
</evidence>
<dbReference type="Proteomes" id="UP001556367">
    <property type="component" value="Unassembled WGS sequence"/>
</dbReference>
<evidence type="ECO:0000313" key="11">
    <source>
        <dbReference type="EMBL" id="KAL0961537.1"/>
    </source>
</evidence>
<comment type="similarity">
    <text evidence="2 9">Belongs to the EAF6 family.</text>
</comment>
<comment type="subcellular location">
    <subcellularLocation>
        <location evidence="1 9">Nucleus</location>
    </subcellularLocation>
</comment>
<keyword evidence="12" id="KW-1185">Reference proteome</keyword>
<evidence type="ECO:0000256" key="10">
    <source>
        <dbReference type="SAM" id="MobiDB-lite"/>
    </source>
</evidence>
<dbReference type="InterPro" id="IPR015418">
    <property type="entry name" value="Eaf6"/>
</dbReference>
<feature type="compositionally biased region" description="Polar residues" evidence="10">
    <location>
        <begin position="161"/>
        <end position="178"/>
    </location>
</feature>
<evidence type="ECO:0000256" key="1">
    <source>
        <dbReference type="ARBA" id="ARBA00004123"/>
    </source>
</evidence>
<gene>
    <name evidence="11" type="ORF">HGRIS_006476</name>
</gene>
<organism evidence="11 12">
    <name type="scientific">Hohenbuehelia grisea</name>
    <dbReference type="NCBI Taxonomy" id="104357"/>
    <lineage>
        <taxon>Eukaryota</taxon>
        <taxon>Fungi</taxon>
        <taxon>Dikarya</taxon>
        <taxon>Basidiomycota</taxon>
        <taxon>Agaricomycotina</taxon>
        <taxon>Agaricomycetes</taxon>
        <taxon>Agaricomycetidae</taxon>
        <taxon>Agaricales</taxon>
        <taxon>Pleurotineae</taxon>
        <taxon>Pleurotaceae</taxon>
        <taxon>Hohenbuehelia</taxon>
    </lineage>
</organism>